<dbReference type="RefSeq" id="XP_056748984.1">
    <property type="nucleotide sequence ID" value="XM_056900316.1"/>
</dbReference>
<sequence length="401" mass="46147">MPKDISNNLSNVWVIMHFLNRVRTVLRKGKRDSMVAGPKASSWKRLPSHVFVKILASCDLEDIGSLSLSCRALHDRVFKLEYAIAWAYIQLRKQMYHQRHCIDGDLSPGDDIAFISELFPPPPPEYSTDMPHDNAEYSLGYLGDLKRCWNTCIRLSHHLAAHVVEHHLETDTIARPLWSSSKTEKEVVYSKAVASLQAKLLYPIAYAVFFLESSVSSDSDSDHSGHHRENMARSIKRQQSILQNTPFDDTFIFLSTHHCMQLLFSTVQRLMGPEIPHSTAESWFSLLLTTSTMERILSFFVSIAKDNQIKQKGEHDSTWSHRKEFLWAMRQDLDEYMASFSDHGEETLLEPKLNLVWFQAARNEMDERGAIPHTVEDSEVHVLHGSVVKLECEYCYDCYDE</sequence>
<dbReference type="Proteomes" id="UP001213799">
    <property type="component" value="Unassembled WGS sequence"/>
</dbReference>
<dbReference type="SUPFAM" id="SSF81383">
    <property type="entry name" value="F-box domain"/>
    <property type="match status" value="1"/>
</dbReference>
<feature type="domain" description="F-box" evidence="1">
    <location>
        <begin position="43"/>
        <end position="77"/>
    </location>
</feature>
<dbReference type="CDD" id="cd09917">
    <property type="entry name" value="F-box_SF"/>
    <property type="match status" value="1"/>
</dbReference>
<name>A0AAD6DSI4_9EURO</name>
<organism evidence="2 3">
    <name type="scientific">Penicillium hordei</name>
    <dbReference type="NCBI Taxonomy" id="40994"/>
    <lineage>
        <taxon>Eukaryota</taxon>
        <taxon>Fungi</taxon>
        <taxon>Dikarya</taxon>
        <taxon>Ascomycota</taxon>
        <taxon>Pezizomycotina</taxon>
        <taxon>Eurotiomycetes</taxon>
        <taxon>Eurotiomycetidae</taxon>
        <taxon>Eurotiales</taxon>
        <taxon>Aspergillaceae</taxon>
        <taxon>Penicillium</taxon>
    </lineage>
</organism>
<reference evidence="2" key="1">
    <citation type="journal article" date="2023" name="IMA Fungus">
        <title>Comparative genomic study of the Penicillium genus elucidates a diverse pangenome and 15 lateral gene transfer events.</title>
        <authorList>
            <person name="Petersen C."/>
            <person name="Sorensen T."/>
            <person name="Nielsen M.R."/>
            <person name="Sondergaard T.E."/>
            <person name="Sorensen J.L."/>
            <person name="Fitzpatrick D.A."/>
            <person name="Frisvad J.C."/>
            <person name="Nielsen K.L."/>
        </authorList>
    </citation>
    <scope>NUCLEOTIDE SEQUENCE</scope>
    <source>
        <strain evidence="2">IBT 12815</strain>
    </source>
</reference>
<evidence type="ECO:0000313" key="3">
    <source>
        <dbReference type="Proteomes" id="UP001213799"/>
    </source>
</evidence>
<dbReference type="InterPro" id="IPR001810">
    <property type="entry name" value="F-box_dom"/>
</dbReference>
<comment type="caution">
    <text evidence="2">The sequence shown here is derived from an EMBL/GenBank/DDBJ whole genome shotgun (WGS) entry which is preliminary data.</text>
</comment>
<dbReference type="EMBL" id="JAQJAE010000005">
    <property type="protein sequence ID" value="KAJ5592358.1"/>
    <property type="molecule type" value="Genomic_DNA"/>
</dbReference>
<protein>
    <recommendedName>
        <fullName evidence="1">F-box domain-containing protein</fullName>
    </recommendedName>
</protein>
<proteinExistence type="predicted"/>
<evidence type="ECO:0000259" key="1">
    <source>
        <dbReference type="Pfam" id="PF00646"/>
    </source>
</evidence>
<keyword evidence="3" id="KW-1185">Reference proteome</keyword>
<gene>
    <name evidence="2" type="ORF">N7537_009262</name>
</gene>
<accession>A0AAD6DSI4</accession>
<dbReference type="GeneID" id="81590558"/>
<reference evidence="2" key="2">
    <citation type="submission" date="2023-01" db="EMBL/GenBank/DDBJ databases">
        <authorList>
            <person name="Petersen C."/>
        </authorList>
    </citation>
    <scope>NUCLEOTIDE SEQUENCE</scope>
    <source>
        <strain evidence="2">IBT 12815</strain>
    </source>
</reference>
<dbReference type="Pfam" id="PF00646">
    <property type="entry name" value="F-box"/>
    <property type="match status" value="1"/>
</dbReference>
<dbReference type="AlphaFoldDB" id="A0AAD6DSI4"/>
<dbReference type="InterPro" id="IPR036047">
    <property type="entry name" value="F-box-like_dom_sf"/>
</dbReference>
<evidence type="ECO:0000313" key="2">
    <source>
        <dbReference type="EMBL" id="KAJ5592358.1"/>
    </source>
</evidence>